<protein>
    <submittedName>
        <fullName evidence="2">Pyridoxamine 5'-phosphate oxidase</fullName>
    </submittedName>
</protein>
<dbReference type="InterPro" id="IPR012349">
    <property type="entry name" value="Split_barrel_FMN-bd"/>
</dbReference>
<organism evidence="2 3">
    <name type="scientific">Burkholderia singularis</name>
    <dbReference type="NCBI Taxonomy" id="1503053"/>
    <lineage>
        <taxon>Bacteria</taxon>
        <taxon>Pseudomonadati</taxon>
        <taxon>Pseudomonadota</taxon>
        <taxon>Betaproteobacteria</taxon>
        <taxon>Burkholderiales</taxon>
        <taxon>Burkholderiaceae</taxon>
        <taxon>Burkholderia</taxon>
        <taxon>pseudomallei group</taxon>
    </lineage>
</organism>
<dbReference type="Gene3D" id="2.30.110.10">
    <property type="entry name" value="Electron Transport, Fmn-binding Protein, Chain A"/>
    <property type="match status" value="1"/>
</dbReference>
<reference evidence="2 3" key="1">
    <citation type="submission" date="2015-11" db="EMBL/GenBank/DDBJ databases">
        <title>Expanding the genomic diversity of Burkholderia species for the development of highly accurate diagnostics.</title>
        <authorList>
            <person name="Sahl J."/>
            <person name="Keim P."/>
            <person name="Wagner D."/>
        </authorList>
    </citation>
    <scope>NUCLEOTIDE SEQUENCE [LARGE SCALE GENOMIC DNA]</scope>
    <source>
        <strain evidence="2 3">TSV85</strain>
    </source>
</reference>
<dbReference type="Pfam" id="PF13883">
    <property type="entry name" value="CREG_beta-barrel"/>
    <property type="match status" value="1"/>
</dbReference>
<dbReference type="PANTHER" id="PTHR13343">
    <property type="entry name" value="CREG1 PROTEIN"/>
    <property type="match status" value="1"/>
</dbReference>
<name>A0A103E3D9_9BURK</name>
<dbReference type="SUPFAM" id="SSF50475">
    <property type="entry name" value="FMN-binding split barrel"/>
    <property type="match status" value="1"/>
</dbReference>
<gene>
    <name evidence="2" type="ORF">WS67_11010</name>
</gene>
<dbReference type="OrthoDB" id="9776211at2"/>
<accession>A0A103E3D9</accession>
<dbReference type="Proteomes" id="UP000062788">
    <property type="component" value="Unassembled WGS sequence"/>
</dbReference>
<dbReference type="AlphaFoldDB" id="A0A103E3D9"/>
<proteinExistence type="predicted"/>
<keyword evidence="3" id="KW-1185">Reference proteome</keyword>
<evidence type="ECO:0000259" key="1">
    <source>
        <dbReference type="Pfam" id="PF13883"/>
    </source>
</evidence>
<sequence length="236" mass="26154">MNIPAVLSLHLLHRNKFGTLATQSRPLEGTEGASYPYPSVMPYALDAHHRPIMLVSGLAEHTRNFMADPRVGFLVADGLGTATADATESDVLDAERATLVGRIEPVGTDAHVAARYLRYHPDAARYLALGDFSFWALTCERLRYIGGFGRMGWLDAAALDPLAPVSYDDERALWDEWDEYAASQQQRSKLELLGVDRYGADWRWHGIRRRTPFDSPKMDIDALAAALREAATVSPA</sequence>
<dbReference type="EMBL" id="LOWA01000025">
    <property type="protein sequence ID" value="KVE27629.1"/>
    <property type="molecule type" value="Genomic_DNA"/>
</dbReference>
<dbReference type="PANTHER" id="PTHR13343:SF17">
    <property type="entry name" value="CELLULAR REPRESSOR OF E1A-STIMULATED GENES, ISOFORM A"/>
    <property type="match status" value="1"/>
</dbReference>
<evidence type="ECO:0000313" key="2">
    <source>
        <dbReference type="EMBL" id="KVE27629.1"/>
    </source>
</evidence>
<dbReference type="InterPro" id="IPR055343">
    <property type="entry name" value="CREG_beta-barrel"/>
</dbReference>
<dbReference type="RefSeq" id="WP_059516209.1">
    <property type="nucleotide sequence ID" value="NZ_LOWA01000025.1"/>
</dbReference>
<comment type="caution">
    <text evidence="2">The sequence shown here is derived from an EMBL/GenBank/DDBJ whole genome shotgun (WGS) entry which is preliminary data.</text>
</comment>
<evidence type="ECO:0000313" key="3">
    <source>
        <dbReference type="Proteomes" id="UP000062788"/>
    </source>
</evidence>
<dbReference type="GO" id="GO:0005737">
    <property type="term" value="C:cytoplasm"/>
    <property type="evidence" value="ECO:0007669"/>
    <property type="project" value="UniProtKB-ARBA"/>
</dbReference>
<feature type="domain" description="CREG-like beta-barrel" evidence="1">
    <location>
        <begin position="10"/>
        <end position="156"/>
    </location>
</feature>